<comment type="caution">
    <text evidence="2">The sequence shown here is derived from an EMBL/GenBank/DDBJ whole genome shotgun (WGS) entry which is preliminary data.</text>
</comment>
<feature type="region of interest" description="Disordered" evidence="1">
    <location>
        <begin position="1"/>
        <end position="56"/>
    </location>
</feature>
<name>A0A843UHC3_COLES</name>
<evidence type="ECO:0000313" key="3">
    <source>
        <dbReference type="Proteomes" id="UP000652761"/>
    </source>
</evidence>
<proteinExistence type="predicted"/>
<protein>
    <submittedName>
        <fullName evidence="2">Uncharacterized protein</fullName>
    </submittedName>
</protein>
<dbReference type="AlphaFoldDB" id="A0A843UHC3"/>
<dbReference type="EMBL" id="NMUH01000565">
    <property type="protein sequence ID" value="MQL81404.1"/>
    <property type="molecule type" value="Genomic_DNA"/>
</dbReference>
<organism evidence="2 3">
    <name type="scientific">Colocasia esculenta</name>
    <name type="common">Wild taro</name>
    <name type="synonym">Arum esculentum</name>
    <dbReference type="NCBI Taxonomy" id="4460"/>
    <lineage>
        <taxon>Eukaryota</taxon>
        <taxon>Viridiplantae</taxon>
        <taxon>Streptophyta</taxon>
        <taxon>Embryophyta</taxon>
        <taxon>Tracheophyta</taxon>
        <taxon>Spermatophyta</taxon>
        <taxon>Magnoliopsida</taxon>
        <taxon>Liliopsida</taxon>
        <taxon>Araceae</taxon>
        <taxon>Aroideae</taxon>
        <taxon>Colocasieae</taxon>
        <taxon>Colocasia</taxon>
    </lineage>
</organism>
<reference evidence="2" key="1">
    <citation type="submission" date="2017-07" db="EMBL/GenBank/DDBJ databases">
        <title>Taro Niue Genome Assembly and Annotation.</title>
        <authorList>
            <person name="Atibalentja N."/>
            <person name="Keating K."/>
            <person name="Fields C.J."/>
        </authorList>
    </citation>
    <scope>NUCLEOTIDE SEQUENCE</scope>
    <source>
        <strain evidence="2">Niue_2</strain>
        <tissue evidence="2">Leaf</tissue>
    </source>
</reference>
<evidence type="ECO:0000256" key="1">
    <source>
        <dbReference type="SAM" id="MobiDB-lite"/>
    </source>
</evidence>
<dbReference type="Proteomes" id="UP000652761">
    <property type="component" value="Unassembled WGS sequence"/>
</dbReference>
<accession>A0A843UHC3</accession>
<gene>
    <name evidence="2" type="ORF">Taro_013866</name>
</gene>
<sequence>MSDNALAEDPQHTEQRPPPPLDLPRGPTKTPDSRGATTLGDHTLHNGAYRDGNTEDVRGQAKTWHLTTSTNHVVEY</sequence>
<keyword evidence="3" id="KW-1185">Reference proteome</keyword>
<evidence type="ECO:0000313" key="2">
    <source>
        <dbReference type="EMBL" id="MQL81404.1"/>
    </source>
</evidence>